<evidence type="ECO:0000256" key="1">
    <source>
        <dbReference type="SAM" id="SignalP"/>
    </source>
</evidence>
<evidence type="ECO:0000313" key="3">
    <source>
        <dbReference type="Proteomes" id="UP001164286"/>
    </source>
</evidence>
<comment type="caution">
    <text evidence="2">The sequence shown here is derived from an EMBL/GenBank/DDBJ whole genome shotgun (WGS) entry which is preliminary data.</text>
</comment>
<proteinExistence type="predicted"/>
<dbReference type="RefSeq" id="XP_052944204.1">
    <property type="nucleotide sequence ID" value="XM_053089859.1"/>
</dbReference>
<keyword evidence="1" id="KW-0732">Signal</keyword>
<dbReference type="GeneID" id="77729064"/>
<accession>A0AA38H4Q9</accession>
<dbReference type="AlphaFoldDB" id="A0AA38H4Q9"/>
<feature type="chain" id="PRO_5041348161" evidence="1">
    <location>
        <begin position="26"/>
        <end position="189"/>
    </location>
</feature>
<reference evidence="2" key="1">
    <citation type="journal article" date="2022" name="G3 (Bethesda)">
        <title>High quality genome of the basidiomycete yeast Dioszegia hungarica PDD-24b-2 isolated from cloud water.</title>
        <authorList>
            <person name="Jarrige D."/>
            <person name="Haridas S."/>
            <person name="Bleykasten-Grosshans C."/>
            <person name="Joly M."/>
            <person name="Nadalig T."/>
            <person name="Sancelme M."/>
            <person name="Vuilleumier S."/>
            <person name="Grigoriev I.V."/>
            <person name="Amato P."/>
            <person name="Bringel F."/>
        </authorList>
    </citation>
    <scope>NUCLEOTIDE SEQUENCE</scope>
    <source>
        <strain evidence="2">PDD-24b-2</strain>
    </source>
</reference>
<dbReference type="EMBL" id="JAKWFO010000007">
    <property type="protein sequence ID" value="KAI9634427.1"/>
    <property type="molecule type" value="Genomic_DNA"/>
</dbReference>
<name>A0AA38H4Q9_9TREE</name>
<evidence type="ECO:0000313" key="2">
    <source>
        <dbReference type="EMBL" id="KAI9634427.1"/>
    </source>
</evidence>
<sequence>MLPPLRRLLPVLLLLLLAQLNTCSAALASNPGDFNVVTCGADKGITPDCTARISTTELRALRAIRMRLKLFIRDQSGREEVPLTMAYEGIEEEGWTPEVSGTLAEQDVWESEEGGPATEDYTYFADIRRRPDSAGMQHPALRMLDREAYTPDGVAGRKEMRRSRWRGKKVEPLDLDAWYAGTPMSMGRR</sequence>
<protein>
    <submittedName>
        <fullName evidence="2">Uncharacterized protein</fullName>
    </submittedName>
</protein>
<gene>
    <name evidence="2" type="ORF">MKK02DRAFT_37958</name>
</gene>
<dbReference type="Proteomes" id="UP001164286">
    <property type="component" value="Unassembled WGS sequence"/>
</dbReference>
<keyword evidence="3" id="KW-1185">Reference proteome</keyword>
<organism evidence="2 3">
    <name type="scientific">Dioszegia hungarica</name>
    <dbReference type="NCBI Taxonomy" id="4972"/>
    <lineage>
        <taxon>Eukaryota</taxon>
        <taxon>Fungi</taxon>
        <taxon>Dikarya</taxon>
        <taxon>Basidiomycota</taxon>
        <taxon>Agaricomycotina</taxon>
        <taxon>Tremellomycetes</taxon>
        <taxon>Tremellales</taxon>
        <taxon>Bulleribasidiaceae</taxon>
        <taxon>Dioszegia</taxon>
    </lineage>
</organism>
<feature type="signal peptide" evidence="1">
    <location>
        <begin position="1"/>
        <end position="25"/>
    </location>
</feature>